<dbReference type="PANTHER" id="PTHR12110">
    <property type="entry name" value="HYDROXYPYRUVATE ISOMERASE"/>
    <property type="match status" value="1"/>
</dbReference>
<dbReference type="Gene3D" id="3.20.20.150">
    <property type="entry name" value="Divalent-metal-dependent TIM barrel enzymes"/>
    <property type="match status" value="1"/>
</dbReference>
<keyword evidence="2" id="KW-0413">Isomerase</keyword>
<dbReference type="GO" id="GO:0016853">
    <property type="term" value="F:isomerase activity"/>
    <property type="evidence" value="ECO:0007669"/>
    <property type="project" value="UniProtKB-KW"/>
</dbReference>
<evidence type="ECO:0000313" key="3">
    <source>
        <dbReference type="Proteomes" id="UP001274321"/>
    </source>
</evidence>
<dbReference type="RefSeq" id="WP_319844309.1">
    <property type="nucleotide sequence ID" value="NZ_JAXAFJ010000004.1"/>
</dbReference>
<dbReference type="Proteomes" id="UP001274321">
    <property type="component" value="Unassembled WGS sequence"/>
</dbReference>
<accession>A0ABU4RRD0</accession>
<dbReference type="InterPro" id="IPR013022">
    <property type="entry name" value="Xyl_isomerase-like_TIM-brl"/>
</dbReference>
<protein>
    <submittedName>
        <fullName evidence="2">Sugar phosphate isomerase/epimerase family protein</fullName>
    </submittedName>
</protein>
<keyword evidence="3" id="KW-1185">Reference proteome</keyword>
<comment type="caution">
    <text evidence="2">The sequence shown here is derived from an EMBL/GenBank/DDBJ whole genome shotgun (WGS) entry which is preliminary data.</text>
</comment>
<reference evidence="2 3" key="1">
    <citation type="submission" date="2023-11" db="EMBL/GenBank/DDBJ databases">
        <authorList>
            <person name="Bao R."/>
        </authorList>
    </citation>
    <scope>NUCLEOTIDE SEQUENCE [LARGE SCALE GENOMIC DNA]</scope>
    <source>
        <strain evidence="2 3">PJ23</strain>
    </source>
</reference>
<dbReference type="SUPFAM" id="SSF51658">
    <property type="entry name" value="Xylose isomerase-like"/>
    <property type="match status" value="1"/>
</dbReference>
<evidence type="ECO:0000313" key="2">
    <source>
        <dbReference type="EMBL" id="MDX6806190.1"/>
    </source>
</evidence>
<organism evidence="2 3">
    <name type="scientific">Terrihabitans rhizophilus</name>
    <dbReference type="NCBI Taxonomy" id="3092662"/>
    <lineage>
        <taxon>Bacteria</taxon>
        <taxon>Pseudomonadati</taxon>
        <taxon>Pseudomonadota</taxon>
        <taxon>Alphaproteobacteria</taxon>
        <taxon>Hyphomicrobiales</taxon>
        <taxon>Terrihabitans</taxon>
    </lineage>
</organism>
<sequence>MSLSLAITAVEEAAPGAPFVLRGPFAQSIPHAAELGFDAIELHIADPAEVDAEAILEGCRDAGIRVSSIGTGLAFLRDGVTLVHPEEPKRATALHRLEHFIDLAARLDCVVIIGLIKGQVRDVGERTLYLQRLTEALRHLIARAERAGVTLVLEAVNRYESDIFNTLAETTTFIEGFGSDRLKLHIDTFHMNVEEDRIAANIAAAGSRIGHVHVADSNRRAPGTAHYDFGGTISALKDAGYTGVLSVECLGLPDPDTAARQAQRFLKGCL</sequence>
<dbReference type="InterPro" id="IPR050312">
    <property type="entry name" value="IolE/XylAMocC-like"/>
</dbReference>
<dbReference type="EMBL" id="JAXAFJ010000004">
    <property type="protein sequence ID" value="MDX6806190.1"/>
    <property type="molecule type" value="Genomic_DNA"/>
</dbReference>
<proteinExistence type="predicted"/>
<dbReference type="PANTHER" id="PTHR12110:SF41">
    <property type="entry name" value="INOSOSE DEHYDRATASE"/>
    <property type="match status" value="1"/>
</dbReference>
<name>A0ABU4RRD0_9HYPH</name>
<feature type="domain" description="Xylose isomerase-like TIM barrel" evidence="1">
    <location>
        <begin position="31"/>
        <end position="268"/>
    </location>
</feature>
<gene>
    <name evidence="2" type="ORF">SCD90_08945</name>
</gene>
<evidence type="ECO:0000259" key="1">
    <source>
        <dbReference type="Pfam" id="PF01261"/>
    </source>
</evidence>
<dbReference type="InterPro" id="IPR036237">
    <property type="entry name" value="Xyl_isomerase-like_sf"/>
</dbReference>
<dbReference type="Pfam" id="PF01261">
    <property type="entry name" value="AP_endonuc_2"/>
    <property type="match status" value="1"/>
</dbReference>